<keyword evidence="2" id="KW-1185">Reference proteome</keyword>
<dbReference type="EMBL" id="ML145102">
    <property type="protein sequence ID" value="TBU60873.1"/>
    <property type="molecule type" value="Genomic_DNA"/>
</dbReference>
<accession>A0A4V2K2T2</accession>
<protein>
    <submittedName>
        <fullName evidence="1">Uncharacterized protein</fullName>
    </submittedName>
</protein>
<name>A0A4V2K2T2_9APHY</name>
<proteinExistence type="predicted"/>
<sequence>MRAPLRKLVIDCDNIISDFWHPAALEEFLPHLVPALEEFEMSDLLITPQEATVHGAVTSASISSMAQYPAVHSLTVRGFAGPPFLEHLQHLFPSVDQKLALGRLDLDIDTLIYADIRNANKSAQKEESPDYLRPWKKLDLVVCDVPMFYVLGLRCPIRHAMLDYGWSHYRGYLTDALRENPVPRLELSIALSYGLGAFDELFPLELVPTLTHLTLCLVYANMGGSGTDADAGFDFRWRDVLLLSSLGRLRALTHLRLVIHTDVCHDPPESEPYSEAFVNDLRGPTFGFQETAQVLANALPSLRYVFLTTRGYLGKHDESTRYFWKAYERRLVSRAWRIADKGGEQRREGLILVELAEAVAETLIDQEELLLSPADEISLHIGED</sequence>
<evidence type="ECO:0000313" key="1">
    <source>
        <dbReference type="EMBL" id="TBU60873.1"/>
    </source>
</evidence>
<reference evidence="1 2" key="1">
    <citation type="submission" date="2019-01" db="EMBL/GenBank/DDBJ databases">
        <title>Draft genome sequences of three monokaryotic isolates of the white-rot basidiomycete fungus Dichomitus squalens.</title>
        <authorList>
            <consortium name="DOE Joint Genome Institute"/>
            <person name="Lopez S.C."/>
            <person name="Andreopoulos B."/>
            <person name="Pangilinan J."/>
            <person name="Lipzen A."/>
            <person name="Riley R."/>
            <person name="Ahrendt S."/>
            <person name="Ng V."/>
            <person name="Barry K."/>
            <person name="Daum C."/>
            <person name="Grigoriev I.V."/>
            <person name="Hilden K.S."/>
            <person name="Makela M.R."/>
            <person name="de Vries R.P."/>
        </authorList>
    </citation>
    <scope>NUCLEOTIDE SEQUENCE [LARGE SCALE GENOMIC DNA]</scope>
    <source>
        <strain evidence="1 2">CBS 464.89</strain>
    </source>
</reference>
<dbReference type="AlphaFoldDB" id="A0A4V2K2T2"/>
<organism evidence="1 2">
    <name type="scientific">Dichomitus squalens</name>
    <dbReference type="NCBI Taxonomy" id="114155"/>
    <lineage>
        <taxon>Eukaryota</taxon>
        <taxon>Fungi</taxon>
        <taxon>Dikarya</taxon>
        <taxon>Basidiomycota</taxon>
        <taxon>Agaricomycotina</taxon>
        <taxon>Agaricomycetes</taxon>
        <taxon>Polyporales</taxon>
        <taxon>Polyporaceae</taxon>
        <taxon>Dichomitus</taxon>
    </lineage>
</organism>
<gene>
    <name evidence="1" type="ORF">BD310DRAFT_905150</name>
</gene>
<evidence type="ECO:0000313" key="2">
    <source>
        <dbReference type="Proteomes" id="UP000292082"/>
    </source>
</evidence>
<dbReference type="OMA" id="NANKSAQ"/>
<dbReference type="Proteomes" id="UP000292082">
    <property type="component" value="Unassembled WGS sequence"/>
</dbReference>